<dbReference type="Proteomes" id="UP000765509">
    <property type="component" value="Unassembled WGS sequence"/>
</dbReference>
<evidence type="ECO:0000313" key="2">
    <source>
        <dbReference type="Proteomes" id="UP000765509"/>
    </source>
</evidence>
<evidence type="ECO:0000313" key="1">
    <source>
        <dbReference type="EMBL" id="MBW0470026.1"/>
    </source>
</evidence>
<gene>
    <name evidence="1" type="ORF">O181_009741</name>
</gene>
<accession>A0A9Q3BPT1</accession>
<dbReference type="AlphaFoldDB" id="A0A9Q3BPT1"/>
<reference evidence="1" key="1">
    <citation type="submission" date="2021-03" db="EMBL/GenBank/DDBJ databases">
        <title>Draft genome sequence of rust myrtle Austropuccinia psidii MF-1, a brazilian biotype.</title>
        <authorList>
            <person name="Quecine M.C."/>
            <person name="Pachon D.M.R."/>
            <person name="Bonatelli M.L."/>
            <person name="Correr F.H."/>
            <person name="Franceschini L.M."/>
            <person name="Leite T.F."/>
            <person name="Margarido G.R.A."/>
            <person name="Almeida C.A."/>
            <person name="Ferrarezi J.A."/>
            <person name="Labate C.A."/>
        </authorList>
    </citation>
    <scope>NUCLEOTIDE SEQUENCE</scope>
    <source>
        <strain evidence="1">MF-1</strain>
    </source>
</reference>
<organism evidence="1 2">
    <name type="scientific">Austropuccinia psidii MF-1</name>
    <dbReference type="NCBI Taxonomy" id="1389203"/>
    <lineage>
        <taxon>Eukaryota</taxon>
        <taxon>Fungi</taxon>
        <taxon>Dikarya</taxon>
        <taxon>Basidiomycota</taxon>
        <taxon>Pucciniomycotina</taxon>
        <taxon>Pucciniomycetes</taxon>
        <taxon>Pucciniales</taxon>
        <taxon>Sphaerophragmiaceae</taxon>
        <taxon>Austropuccinia</taxon>
    </lineage>
</organism>
<sequence length="89" mass="10165">MLRWHIAIQEYRGNTTIVHKAGNIFNNAYGLSKWAFPNTPSNPAYVLTSAEPQIPIEGINITDVGREFFEEVRESYKKDENCHILTALI</sequence>
<comment type="caution">
    <text evidence="1">The sequence shown here is derived from an EMBL/GenBank/DDBJ whole genome shotgun (WGS) entry which is preliminary data.</text>
</comment>
<name>A0A9Q3BPT1_9BASI</name>
<dbReference type="EMBL" id="AVOT02002338">
    <property type="protein sequence ID" value="MBW0470026.1"/>
    <property type="molecule type" value="Genomic_DNA"/>
</dbReference>
<dbReference type="OrthoDB" id="2507171at2759"/>
<proteinExistence type="predicted"/>
<keyword evidence="2" id="KW-1185">Reference proteome</keyword>
<protein>
    <submittedName>
        <fullName evidence="1">Uncharacterized protein</fullName>
    </submittedName>
</protein>